<proteinExistence type="predicted"/>
<name>A0ABW6R9T5_9ACTN</name>
<dbReference type="Pfam" id="PF05901">
    <property type="entry name" value="Excalibur"/>
    <property type="match status" value="2"/>
</dbReference>
<reference evidence="3 4" key="1">
    <citation type="submission" date="2024-10" db="EMBL/GenBank/DDBJ databases">
        <title>The Natural Products Discovery Center: Release of the First 8490 Sequenced Strains for Exploring Actinobacteria Biosynthetic Diversity.</title>
        <authorList>
            <person name="Kalkreuter E."/>
            <person name="Kautsar S.A."/>
            <person name="Yang D."/>
            <person name="Bader C.D."/>
            <person name="Teijaro C.N."/>
            <person name="Fluegel L."/>
            <person name="Davis C.M."/>
            <person name="Simpson J.R."/>
            <person name="Lauterbach L."/>
            <person name="Steele A.D."/>
            <person name="Gui C."/>
            <person name="Meng S."/>
            <person name="Li G."/>
            <person name="Viehrig K."/>
            <person name="Ye F."/>
            <person name="Su P."/>
            <person name="Kiefer A.F."/>
            <person name="Nichols A."/>
            <person name="Cepeda A.J."/>
            <person name="Yan W."/>
            <person name="Fan B."/>
            <person name="Jiang Y."/>
            <person name="Adhikari A."/>
            <person name="Zheng C.-J."/>
            <person name="Schuster L."/>
            <person name="Cowan T.M."/>
            <person name="Smanski M.J."/>
            <person name="Chevrette M.G."/>
            <person name="De Carvalho L.P.S."/>
            <person name="Shen B."/>
        </authorList>
    </citation>
    <scope>NUCLEOTIDE SEQUENCE [LARGE SCALE GENOMIC DNA]</scope>
    <source>
        <strain evidence="3 4">NPDC003029</strain>
    </source>
</reference>
<dbReference type="SMART" id="SM00894">
    <property type="entry name" value="Excalibur"/>
    <property type="match status" value="2"/>
</dbReference>
<feature type="compositionally biased region" description="Basic and acidic residues" evidence="1">
    <location>
        <begin position="213"/>
        <end position="222"/>
    </location>
</feature>
<feature type="domain" description="Excalibur calcium-binding" evidence="2">
    <location>
        <begin position="191"/>
        <end position="227"/>
    </location>
</feature>
<feature type="compositionally biased region" description="Low complexity" evidence="1">
    <location>
        <begin position="25"/>
        <end position="37"/>
    </location>
</feature>
<keyword evidence="4" id="KW-1185">Reference proteome</keyword>
<feature type="region of interest" description="Disordered" evidence="1">
    <location>
        <begin position="12"/>
        <end position="57"/>
    </location>
</feature>
<dbReference type="EMBL" id="JBIAPK010000001">
    <property type="protein sequence ID" value="MFF3338258.1"/>
    <property type="molecule type" value="Genomic_DNA"/>
</dbReference>
<dbReference type="RefSeq" id="WP_355722137.1">
    <property type="nucleotide sequence ID" value="NZ_JBEXNP010000011.1"/>
</dbReference>
<gene>
    <name evidence="3" type="ORF">ACFYWW_05900</name>
</gene>
<evidence type="ECO:0000259" key="2">
    <source>
        <dbReference type="SMART" id="SM00894"/>
    </source>
</evidence>
<accession>A0ABW6R9T5</accession>
<sequence>MALLAVALVGCGGEASGDRGDGDKAVAASAAGAAEKATPSEPEPQAELELVDDEESADAAEPVVVKVLDNDTIVPASGGKARAVEAELEAEEFSLSVDVRPAHGSVKLDGTSIVYTSTAGYGGEDEFTYRLDVKGVKGAKDATPKLSDTAVVRITVTRPAPKVTPKATQTPKRTTPTKATKPKRVAPPPVYYENCDAARAAGAAPVRSGDPGYGRHLDRDGDGVGCEPYNGSSGGGGSTASGGSGSGGSSGSGGGGGGGSASYANCAAVRAAGAAPIRVGDPGYGRHLDRDGDGVACE</sequence>
<protein>
    <submittedName>
        <fullName evidence="3">Excalibur calcium-binding domain-containing protein</fullName>
    </submittedName>
</protein>
<feature type="compositionally biased region" description="Acidic residues" evidence="1">
    <location>
        <begin position="44"/>
        <end position="57"/>
    </location>
</feature>
<dbReference type="Proteomes" id="UP001601976">
    <property type="component" value="Unassembled WGS sequence"/>
</dbReference>
<feature type="region of interest" description="Disordered" evidence="1">
    <location>
        <begin position="277"/>
        <end position="298"/>
    </location>
</feature>
<feature type="domain" description="Excalibur calcium-binding" evidence="2">
    <location>
        <begin position="262"/>
        <end position="298"/>
    </location>
</feature>
<comment type="caution">
    <text evidence="3">The sequence shown here is derived from an EMBL/GenBank/DDBJ whole genome shotgun (WGS) entry which is preliminary data.</text>
</comment>
<feature type="region of interest" description="Disordered" evidence="1">
    <location>
        <begin position="203"/>
        <end position="260"/>
    </location>
</feature>
<evidence type="ECO:0000313" key="3">
    <source>
        <dbReference type="EMBL" id="MFF3338258.1"/>
    </source>
</evidence>
<organism evidence="3 4">
    <name type="scientific">Streptomyces flavidovirens</name>
    <dbReference type="NCBI Taxonomy" id="67298"/>
    <lineage>
        <taxon>Bacteria</taxon>
        <taxon>Bacillati</taxon>
        <taxon>Actinomycetota</taxon>
        <taxon>Actinomycetes</taxon>
        <taxon>Kitasatosporales</taxon>
        <taxon>Streptomycetaceae</taxon>
        <taxon>Streptomyces</taxon>
    </lineage>
</organism>
<feature type="compositionally biased region" description="Basic and acidic residues" evidence="1">
    <location>
        <begin position="284"/>
        <end position="298"/>
    </location>
</feature>
<dbReference type="InterPro" id="IPR008613">
    <property type="entry name" value="Excalibur_Ca-bd_domain"/>
</dbReference>
<evidence type="ECO:0000256" key="1">
    <source>
        <dbReference type="SAM" id="MobiDB-lite"/>
    </source>
</evidence>
<dbReference type="Pfam" id="PF17963">
    <property type="entry name" value="Big_9"/>
    <property type="match status" value="1"/>
</dbReference>
<feature type="region of interest" description="Disordered" evidence="1">
    <location>
        <begin position="159"/>
        <end position="190"/>
    </location>
</feature>
<feature type="compositionally biased region" description="Gly residues" evidence="1">
    <location>
        <begin position="232"/>
        <end position="260"/>
    </location>
</feature>
<feature type="compositionally biased region" description="Low complexity" evidence="1">
    <location>
        <begin position="164"/>
        <end position="179"/>
    </location>
</feature>
<evidence type="ECO:0000313" key="4">
    <source>
        <dbReference type="Proteomes" id="UP001601976"/>
    </source>
</evidence>
<dbReference type="Gene3D" id="2.60.40.3440">
    <property type="match status" value="1"/>
</dbReference>